<proteinExistence type="predicted"/>
<dbReference type="PROSITE" id="PS50404">
    <property type="entry name" value="GST_NTER"/>
    <property type="match status" value="1"/>
</dbReference>
<dbReference type="SUPFAM" id="SSF52833">
    <property type="entry name" value="Thioredoxin-like"/>
    <property type="match status" value="1"/>
</dbReference>
<protein>
    <submittedName>
        <fullName evidence="3">Glutathione S-transferase</fullName>
    </submittedName>
</protein>
<dbReference type="Proteomes" id="UP000614287">
    <property type="component" value="Unassembled WGS sequence"/>
</dbReference>
<dbReference type="Gene3D" id="1.20.1050.10">
    <property type="match status" value="1"/>
</dbReference>
<dbReference type="InterPro" id="IPR036282">
    <property type="entry name" value="Glutathione-S-Trfase_C_sf"/>
</dbReference>
<dbReference type="AlphaFoldDB" id="A0A8J3CN10"/>
<dbReference type="InterPro" id="IPR036249">
    <property type="entry name" value="Thioredoxin-like_sf"/>
</dbReference>
<dbReference type="CDD" id="cd03057">
    <property type="entry name" value="GST_N_Beta"/>
    <property type="match status" value="1"/>
</dbReference>
<reference evidence="3" key="1">
    <citation type="journal article" date="2014" name="Int. J. Syst. Evol. Microbiol.">
        <title>Complete genome sequence of Corynebacterium casei LMG S-19264T (=DSM 44701T), isolated from a smear-ripened cheese.</title>
        <authorList>
            <consortium name="US DOE Joint Genome Institute (JGI-PGF)"/>
            <person name="Walter F."/>
            <person name="Albersmeier A."/>
            <person name="Kalinowski J."/>
            <person name="Ruckert C."/>
        </authorList>
    </citation>
    <scope>NUCLEOTIDE SEQUENCE</scope>
    <source>
        <strain evidence="3">KCTC 32501</strain>
    </source>
</reference>
<gene>
    <name evidence="3" type="primary">gst</name>
    <name evidence="3" type="ORF">GCM10009007_10910</name>
</gene>
<feature type="domain" description="GST N-terminal" evidence="1">
    <location>
        <begin position="1"/>
        <end position="81"/>
    </location>
</feature>
<dbReference type="EMBL" id="BMZG01000005">
    <property type="protein sequence ID" value="GHA71821.1"/>
    <property type="molecule type" value="Genomic_DNA"/>
</dbReference>
<dbReference type="InterPro" id="IPR004045">
    <property type="entry name" value="Glutathione_S-Trfase_N"/>
</dbReference>
<dbReference type="InterPro" id="IPR040079">
    <property type="entry name" value="Glutathione_S-Trfase"/>
</dbReference>
<reference evidence="3" key="2">
    <citation type="submission" date="2020-09" db="EMBL/GenBank/DDBJ databases">
        <authorList>
            <person name="Sun Q."/>
            <person name="Kim S."/>
        </authorList>
    </citation>
    <scope>NUCLEOTIDE SEQUENCE</scope>
    <source>
        <strain evidence="3">KCTC 32501</strain>
    </source>
</reference>
<evidence type="ECO:0000259" key="2">
    <source>
        <dbReference type="PROSITE" id="PS50405"/>
    </source>
</evidence>
<dbReference type="PANTHER" id="PTHR44051">
    <property type="entry name" value="GLUTATHIONE S-TRANSFERASE-RELATED"/>
    <property type="match status" value="1"/>
</dbReference>
<comment type="caution">
    <text evidence="3">The sequence shown here is derived from an EMBL/GenBank/DDBJ whole genome shotgun (WGS) entry which is preliminary data.</text>
</comment>
<dbReference type="Gene3D" id="3.40.30.10">
    <property type="entry name" value="Glutaredoxin"/>
    <property type="match status" value="1"/>
</dbReference>
<dbReference type="RefSeq" id="WP_189492806.1">
    <property type="nucleotide sequence ID" value="NZ_BMZG01000005.1"/>
</dbReference>
<dbReference type="SFLD" id="SFLDG00358">
    <property type="entry name" value="Main_(cytGST)"/>
    <property type="match status" value="1"/>
</dbReference>
<dbReference type="PROSITE" id="PS50405">
    <property type="entry name" value="GST_CTER"/>
    <property type="match status" value="1"/>
</dbReference>
<evidence type="ECO:0000313" key="3">
    <source>
        <dbReference type="EMBL" id="GHA71821.1"/>
    </source>
</evidence>
<dbReference type="SFLD" id="SFLDG01150">
    <property type="entry name" value="Main.1:_Beta-like"/>
    <property type="match status" value="1"/>
</dbReference>
<dbReference type="Pfam" id="PF00043">
    <property type="entry name" value="GST_C"/>
    <property type="match status" value="1"/>
</dbReference>
<accession>A0A8J3CN10</accession>
<sequence length="214" mass="23433">MSTLYFFAGACSLVPHITARELGLDVVAKPAPRPNDSGRAEYLDKINPLGKVPALQLDDGTVITQNIAIVEYLAALGEAAGKMGVVYPKLGTLAHAQALRWLSFANSDIHPTFAPLFRPQRFTQNEADFPMVKQLATEQLLDLFAHVDGEYQQNDWIANNQYSSADIYIYVTYRWAASMGLPLAPYSGLKKMVAAIQARPAVIKALEEQGIAPI</sequence>
<dbReference type="InterPro" id="IPR010987">
    <property type="entry name" value="Glutathione-S-Trfase_C-like"/>
</dbReference>
<dbReference type="CDD" id="cd03188">
    <property type="entry name" value="GST_C_Beta"/>
    <property type="match status" value="1"/>
</dbReference>
<dbReference type="PANTHER" id="PTHR44051:SF8">
    <property type="entry name" value="GLUTATHIONE S-TRANSFERASE GSTA"/>
    <property type="match status" value="1"/>
</dbReference>
<keyword evidence="4" id="KW-1185">Reference proteome</keyword>
<organism evidence="3 4">
    <name type="scientific">Formosimonas limnophila</name>
    <dbReference type="NCBI Taxonomy" id="1384487"/>
    <lineage>
        <taxon>Bacteria</taxon>
        <taxon>Pseudomonadati</taxon>
        <taxon>Pseudomonadota</taxon>
        <taxon>Betaproteobacteria</taxon>
        <taxon>Burkholderiales</taxon>
        <taxon>Burkholderiaceae</taxon>
        <taxon>Formosimonas</taxon>
    </lineage>
</organism>
<dbReference type="SFLD" id="SFLDS00019">
    <property type="entry name" value="Glutathione_Transferase_(cytos"/>
    <property type="match status" value="1"/>
</dbReference>
<dbReference type="InterPro" id="IPR004046">
    <property type="entry name" value="GST_C"/>
</dbReference>
<name>A0A8J3CN10_9BURK</name>
<evidence type="ECO:0000313" key="4">
    <source>
        <dbReference type="Proteomes" id="UP000614287"/>
    </source>
</evidence>
<dbReference type="SUPFAM" id="SSF47616">
    <property type="entry name" value="GST C-terminal domain-like"/>
    <property type="match status" value="1"/>
</dbReference>
<evidence type="ECO:0000259" key="1">
    <source>
        <dbReference type="PROSITE" id="PS50404"/>
    </source>
</evidence>
<dbReference type="Pfam" id="PF13409">
    <property type="entry name" value="GST_N_2"/>
    <property type="match status" value="1"/>
</dbReference>
<feature type="domain" description="GST C-terminal" evidence="2">
    <location>
        <begin position="91"/>
        <end position="214"/>
    </location>
</feature>